<keyword evidence="2" id="KW-0436">Ligase</keyword>
<evidence type="ECO:0000313" key="6">
    <source>
        <dbReference type="Proteomes" id="UP000886523"/>
    </source>
</evidence>
<dbReference type="AlphaFoldDB" id="A0A9P6BA52"/>
<dbReference type="PROSITE" id="PS00455">
    <property type="entry name" value="AMP_BINDING"/>
    <property type="match status" value="1"/>
</dbReference>
<dbReference type="PANTHER" id="PTHR43201:SF5">
    <property type="entry name" value="MEDIUM-CHAIN ACYL-COA LIGASE ACSF2, MITOCHONDRIAL"/>
    <property type="match status" value="1"/>
</dbReference>
<gene>
    <name evidence="5" type="ORF">BS47DRAFT_1335956</name>
</gene>
<keyword evidence="6" id="KW-1185">Reference proteome</keyword>
<evidence type="ECO:0000259" key="4">
    <source>
        <dbReference type="Pfam" id="PF13193"/>
    </source>
</evidence>
<dbReference type="Gene3D" id="3.30.300.30">
    <property type="match status" value="1"/>
</dbReference>
<reference evidence="5" key="1">
    <citation type="journal article" date="2020" name="Nat. Commun.">
        <title>Large-scale genome sequencing of mycorrhizal fungi provides insights into the early evolution of symbiotic traits.</title>
        <authorList>
            <person name="Miyauchi S."/>
            <person name="Kiss E."/>
            <person name="Kuo A."/>
            <person name="Drula E."/>
            <person name="Kohler A."/>
            <person name="Sanchez-Garcia M."/>
            <person name="Morin E."/>
            <person name="Andreopoulos B."/>
            <person name="Barry K.W."/>
            <person name="Bonito G."/>
            <person name="Buee M."/>
            <person name="Carver A."/>
            <person name="Chen C."/>
            <person name="Cichocki N."/>
            <person name="Clum A."/>
            <person name="Culley D."/>
            <person name="Crous P.W."/>
            <person name="Fauchery L."/>
            <person name="Girlanda M."/>
            <person name="Hayes R.D."/>
            <person name="Keri Z."/>
            <person name="LaButti K."/>
            <person name="Lipzen A."/>
            <person name="Lombard V."/>
            <person name="Magnuson J."/>
            <person name="Maillard F."/>
            <person name="Murat C."/>
            <person name="Nolan M."/>
            <person name="Ohm R.A."/>
            <person name="Pangilinan J."/>
            <person name="Pereira M.F."/>
            <person name="Perotto S."/>
            <person name="Peter M."/>
            <person name="Pfister S."/>
            <person name="Riley R."/>
            <person name="Sitrit Y."/>
            <person name="Stielow J.B."/>
            <person name="Szollosi G."/>
            <person name="Zifcakova L."/>
            <person name="Stursova M."/>
            <person name="Spatafora J.W."/>
            <person name="Tedersoo L."/>
            <person name="Vaario L.M."/>
            <person name="Yamada A."/>
            <person name="Yan M."/>
            <person name="Wang P."/>
            <person name="Xu J."/>
            <person name="Bruns T."/>
            <person name="Baldrian P."/>
            <person name="Vilgalys R."/>
            <person name="Dunand C."/>
            <person name="Henrissat B."/>
            <person name="Grigoriev I.V."/>
            <person name="Hibbett D."/>
            <person name="Nagy L.G."/>
            <person name="Martin F.M."/>
        </authorList>
    </citation>
    <scope>NUCLEOTIDE SEQUENCE</scope>
    <source>
        <strain evidence="5">UP504</strain>
    </source>
</reference>
<evidence type="ECO:0008006" key="7">
    <source>
        <dbReference type="Google" id="ProtNLM"/>
    </source>
</evidence>
<dbReference type="GO" id="GO:0031956">
    <property type="term" value="F:medium-chain fatty acid-CoA ligase activity"/>
    <property type="evidence" value="ECO:0007669"/>
    <property type="project" value="TreeGrafter"/>
</dbReference>
<dbReference type="PANTHER" id="PTHR43201">
    <property type="entry name" value="ACYL-COA SYNTHETASE"/>
    <property type="match status" value="1"/>
</dbReference>
<dbReference type="InterPro" id="IPR045851">
    <property type="entry name" value="AMP-bd_C_sf"/>
</dbReference>
<comment type="similarity">
    <text evidence="1">Belongs to the ATP-dependent AMP-binding enzyme family.</text>
</comment>
<dbReference type="InterPro" id="IPR020845">
    <property type="entry name" value="AMP-binding_CS"/>
</dbReference>
<dbReference type="OrthoDB" id="10253115at2759"/>
<dbReference type="EMBL" id="MU128912">
    <property type="protein sequence ID" value="KAF9520337.1"/>
    <property type="molecule type" value="Genomic_DNA"/>
</dbReference>
<evidence type="ECO:0000313" key="5">
    <source>
        <dbReference type="EMBL" id="KAF9520337.1"/>
    </source>
</evidence>
<proteinExistence type="inferred from homology"/>
<feature type="domain" description="AMP-binding enzyme C-terminal" evidence="4">
    <location>
        <begin position="491"/>
        <end position="566"/>
    </location>
</feature>
<name>A0A9P6BA52_9AGAM</name>
<dbReference type="InterPro" id="IPR000873">
    <property type="entry name" value="AMP-dep_synth/lig_dom"/>
</dbReference>
<accession>A0A9P6BA52</accession>
<protein>
    <recommendedName>
        <fullName evidence="7">Acetyl-CoA synthetase-like protein</fullName>
    </recommendedName>
</protein>
<dbReference type="InterPro" id="IPR042099">
    <property type="entry name" value="ANL_N_sf"/>
</dbReference>
<dbReference type="GO" id="GO:0006631">
    <property type="term" value="P:fatty acid metabolic process"/>
    <property type="evidence" value="ECO:0007669"/>
    <property type="project" value="TreeGrafter"/>
</dbReference>
<dbReference type="Pfam" id="PF00501">
    <property type="entry name" value="AMP-binding"/>
    <property type="match status" value="1"/>
</dbReference>
<dbReference type="Gene3D" id="3.40.50.12780">
    <property type="entry name" value="N-terminal domain of ligase-like"/>
    <property type="match status" value="1"/>
</dbReference>
<feature type="domain" description="AMP-dependent synthetase/ligase" evidence="3">
    <location>
        <begin position="54"/>
        <end position="439"/>
    </location>
</feature>
<dbReference type="SUPFAM" id="SSF56801">
    <property type="entry name" value="Acetyl-CoA synthetase-like"/>
    <property type="match status" value="1"/>
</dbReference>
<evidence type="ECO:0000256" key="1">
    <source>
        <dbReference type="ARBA" id="ARBA00006432"/>
    </source>
</evidence>
<sequence>MADFAPKRSMAECDAILTAPGAPFELQHVVIRGVVQRVYKNAPDSLRTLFLGSAQEFSARDYIVFESERYTFGKAFARASRLASIFRQVYGIRKGDRVALVMRNYPEWLISFWAIHLLGAVSVLVNAWLPAKIVSHCIVHTESKLIVMDAEQADNLAPILAKTKKDAGATGVLVARAHDGRHSWKKHAESFEAVMDKYHAIDPKSWEKEPACHPEDGATIYFTSGTTGLPKGVYLTHRAIISACFVMIVASMRTALRLGQDIPEPEATQLSYLLPVPLFHCTGSCSTSIPSTLFGGKIVLMRKWDASQGLDIIEKEKITNTGGVPSIAMDLLAEKDFERRGASLVALVYGGTTSPPQIAEKVGRLPGTLTNGQGYGLTETTGAMSAVIGEDSIARPRAAGYPALVADILIMDPKTGKSLPRGEVGEIWIRSSQVMVGYWKNPEATNRVLTKDGWFNSEDLGSMDEDGFLYVHGRVKDLIIRGGENIDVVGVENALYGDDRVSLCAVVGVPDARLGELPAAVVYLRPNARATEQELIESVRSHLPAFAVPVMIMFSKERFEVNAAGKILKSVLKEKAKREWERRGGRVAAKGRL</sequence>
<dbReference type="Proteomes" id="UP000886523">
    <property type="component" value="Unassembled WGS sequence"/>
</dbReference>
<comment type="caution">
    <text evidence="5">The sequence shown here is derived from an EMBL/GenBank/DDBJ whole genome shotgun (WGS) entry which is preliminary data.</text>
</comment>
<evidence type="ECO:0000256" key="2">
    <source>
        <dbReference type="ARBA" id="ARBA00022598"/>
    </source>
</evidence>
<evidence type="ECO:0000259" key="3">
    <source>
        <dbReference type="Pfam" id="PF00501"/>
    </source>
</evidence>
<dbReference type="InterPro" id="IPR025110">
    <property type="entry name" value="AMP-bd_C"/>
</dbReference>
<dbReference type="Pfam" id="PF13193">
    <property type="entry name" value="AMP-binding_C"/>
    <property type="match status" value="1"/>
</dbReference>
<organism evidence="5 6">
    <name type="scientific">Hydnum rufescens UP504</name>
    <dbReference type="NCBI Taxonomy" id="1448309"/>
    <lineage>
        <taxon>Eukaryota</taxon>
        <taxon>Fungi</taxon>
        <taxon>Dikarya</taxon>
        <taxon>Basidiomycota</taxon>
        <taxon>Agaricomycotina</taxon>
        <taxon>Agaricomycetes</taxon>
        <taxon>Cantharellales</taxon>
        <taxon>Hydnaceae</taxon>
        <taxon>Hydnum</taxon>
    </lineage>
</organism>